<protein>
    <submittedName>
        <fullName evidence="1">Uncharacterized protein</fullName>
    </submittedName>
</protein>
<dbReference type="RefSeq" id="XP_009173148.1">
    <property type="nucleotide sequence ID" value="XM_009174884.1"/>
</dbReference>
<dbReference type="EMBL" id="KL596865">
    <property type="protein sequence ID" value="KER23085.1"/>
    <property type="molecule type" value="Genomic_DNA"/>
</dbReference>
<gene>
    <name evidence="1" type="ORF">T265_08941</name>
</gene>
<dbReference type="Proteomes" id="UP000054324">
    <property type="component" value="Unassembled WGS sequence"/>
</dbReference>
<name>A0A074ZIE5_OPIVI</name>
<dbReference type="AlphaFoldDB" id="A0A074ZIE5"/>
<accession>A0A074ZIE5</accession>
<reference evidence="1 2" key="1">
    <citation type="submission" date="2013-11" db="EMBL/GenBank/DDBJ databases">
        <title>Opisthorchis viverrini - life in the bile duct.</title>
        <authorList>
            <person name="Young N.D."/>
            <person name="Nagarajan N."/>
            <person name="Lin S.J."/>
            <person name="Korhonen P.K."/>
            <person name="Jex A.R."/>
            <person name="Hall R.S."/>
            <person name="Safavi-Hemami H."/>
            <person name="Kaewkong W."/>
            <person name="Bertrand D."/>
            <person name="Gao S."/>
            <person name="Seet Q."/>
            <person name="Wongkham S."/>
            <person name="Teh B.T."/>
            <person name="Wongkham C."/>
            <person name="Intapan P.M."/>
            <person name="Maleewong W."/>
            <person name="Yang X."/>
            <person name="Hu M."/>
            <person name="Wang Z."/>
            <person name="Hofmann A."/>
            <person name="Sternberg P.W."/>
            <person name="Tan P."/>
            <person name="Wang J."/>
            <person name="Gasser R.B."/>
        </authorList>
    </citation>
    <scope>NUCLEOTIDE SEQUENCE [LARGE SCALE GENOMIC DNA]</scope>
</reference>
<sequence>MSTSASFSPTTACSLSFSKSHANRSLPDPHDLLMRSILSARRASFSLRKRANSASLACFCSSLRARRASRFMDRTERPSCVVD</sequence>
<dbReference type="CTD" id="20323120"/>
<evidence type="ECO:0000313" key="2">
    <source>
        <dbReference type="Proteomes" id="UP000054324"/>
    </source>
</evidence>
<dbReference type="KEGG" id="ovi:T265_08941"/>
<evidence type="ECO:0000313" key="1">
    <source>
        <dbReference type="EMBL" id="KER23085.1"/>
    </source>
</evidence>
<organism evidence="1 2">
    <name type="scientific">Opisthorchis viverrini</name>
    <name type="common">Southeast Asian liver fluke</name>
    <dbReference type="NCBI Taxonomy" id="6198"/>
    <lineage>
        <taxon>Eukaryota</taxon>
        <taxon>Metazoa</taxon>
        <taxon>Spiralia</taxon>
        <taxon>Lophotrochozoa</taxon>
        <taxon>Platyhelminthes</taxon>
        <taxon>Trematoda</taxon>
        <taxon>Digenea</taxon>
        <taxon>Opisthorchiida</taxon>
        <taxon>Opisthorchiata</taxon>
        <taxon>Opisthorchiidae</taxon>
        <taxon>Opisthorchis</taxon>
    </lineage>
</organism>
<dbReference type="GeneID" id="20323120"/>
<keyword evidence="2" id="KW-1185">Reference proteome</keyword>
<proteinExistence type="predicted"/>